<evidence type="ECO:0000313" key="2">
    <source>
        <dbReference type="EMBL" id="OAQ85262.1"/>
    </source>
</evidence>
<protein>
    <submittedName>
        <fullName evidence="2">Uncharacterized protein</fullName>
    </submittedName>
</protein>
<organism evidence="2 3">
    <name type="scientific">Purpureocillium lilacinum</name>
    <name type="common">Paecilomyces lilacinus</name>
    <dbReference type="NCBI Taxonomy" id="33203"/>
    <lineage>
        <taxon>Eukaryota</taxon>
        <taxon>Fungi</taxon>
        <taxon>Dikarya</taxon>
        <taxon>Ascomycota</taxon>
        <taxon>Pezizomycotina</taxon>
        <taxon>Sordariomycetes</taxon>
        <taxon>Hypocreomycetidae</taxon>
        <taxon>Hypocreales</taxon>
        <taxon>Ophiocordycipitaceae</taxon>
        <taxon>Purpureocillium</taxon>
    </lineage>
</organism>
<feature type="compositionally biased region" description="Polar residues" evidence="1">
    <location>
        <begin position="9"/>
        <end position="18"/>
    </location>
</feature>
<sequence length="121" mass="12212">MPPSDAPPQYSQHVMTTNDEAETAAAGANPYPPAEKPQGHEQPNSGAEAGQKVGGLGFNVGGTFVGVGVAPPGRSLNGVGISLGGVMVGMTTGWSRGTSQSDRTMEARGFLAAFRCTSCAC</sequence>
<dbReference type="EMBL" id="LSBI01000007">
    <property type="protein sequence ID" value="OAQ85262.1"/>
    <property type="molecule type" value="Genomic_DNA"/>
</dbReference>
<name>A0A179H5I6_PURLI</name>
<gene>
    <name evidence="2" type="ORF">VFPFJ_07651</name>
</gene>
<feature type="region of interest" description="Disordered" evidence="1">
    <location>
        <begin position="1"/>
        <end position="53"/>
    </location>
</feature>
<accession>A0A179H5I6</accession>
<evidence type="ECO:0000256" key="1">
    <source>
        <dbReference type="SAM" id="MobiDB-lite"/>
    </source>
</evidence>
<evidence type="ECO:0000313" key="3">
    <source>
        <dbReference type="Proteomes" id="UP000078340"/>
    </source>
</evidence>
<dbReference type="Proteomes" id="UP000078340">
    <property type="component" value="Unassembled WGS sequence"/>
</dbReference>
<reference evidence="2 3" key="1">
    <citation type="submission" date="2016-02" db="EMBL/GenBank/DDBJ databases">
        <title>Biosynthesis of antibiotic leucinostatins and their inhibition on Phytophthora in bio-control Purpureocillium lilacinum.</title>
        <authorList>
            <person name="Wang G."/>
            <person name="Liu Z."/>
            <person name="Lin R."/>
            <person name="Li E."/>
            <person name="Mao Z."/>
            <person name="Ling J."/>
            <person name="Yin W."/>
            <person name="Xie B."/>
        </authorList>
    </citation>
    <scope>NUCLEOTIDE SEQUENCE [LARGE SCALE GENOMIC DNA]</scope>
    <source>
        <strain evidence="2">PLFJ-1</strain>
    </source>
</reference>
<proteinExistence type="predicted"/>
<comment type="caution">
    <text evidence="2">The sequence shown here is derived from an EMBL/GenBank/DDBJ whole genome shotgun (WGS) entry which is preliminary data.</text>
</comment>
<dbReference type="AlphaFoldDB" id="A0A179H5I6"/>